<dbReference type="InterPro" id="IPR050368">
    <property type="entry name" value="ClC-type_chloride_channel"/>
</dbReference>
<feature type="transmembrane region" description="Helical" evidence="11">
    <location>
        <begin position="277"/>
        <end position="302"/>
    </location>
</feature>
<evidence type="ECO:0000256" key="9">
    <source>
        <dbReference type="ARBA" id="ARBA00023303"/>
    </source>
</evidence>
<dbReference type="PANTHER" id="PTHR43427:SF6">
    <property type="entry name" value="CHLORIDE CHANNEL PROTEIN CLC-E"/>
    <property type="match status" value="1"/>
</dbReference>
<comment type="caution">
    <text evidence="13">The sequence shown here is derived from an EMBL/GenBank/DDBJ whole genome shotgun (WGS) entry which is preliminary data.</text>
</comment>
<evidence type="ECO:0000313" key="13">
    <source>
        <dbReference type="EMBL" id="CAB9528777.1"/>
    </source>
</evidence>
<evidence type="ECO:0000256" key="5">
    <source>
        <dbReference type="ARBA" id="ARBA00023065"/>
    </source>
</evidence>
<dbReference type="InterPro" id="IPR014743">
    <property type="entry name" value="Cl-channel_core"/>
</dbReference>
<comment type="subcellular location">
    <subcellularLocation>
        <location evidence="1">Membrane</location>
        <topology evidence="1">Multi-pass membrane protein</topology>
    </subcellularLocation>
</comment>
<feature type="transmembrane region" description="Helical" evidence="11">
    <location>
        <begin position="383"/>
        <end position="401"/>
    </location>
</feature>
<evidence type="ECO:0000313" key="14">
    <source>
        <dbReference type="Proteomes" id="UP001153069"/>
    </source>
</evidence>
<feature type="transmembrane region" description="Helical" evidence="11">
    <location>
        <begin position="155"/>
        <end position="175"/>
    </location>
</feature>
<dbReference type="GO" id="GO:0034707">
    <property type="term" value="C:chloride channel complex"/>
    <property type="evidence" value="ECO:0007669"/>
    <property type="project" value="UniProtKB-KW"/>
</dbReference>
<dbReference type="AlphaFoldDB" id="A0A9N8HWZ6"/>
<sequence length="617" mass="64749">MKMPSNVSVVAVLLLSAAQIDGFQQFSARKASLLRQAPSSFKHSTTVLTSNPQDPSTSHTTAAADGIPVIVNGKHTTSDDMSSIDKPKQSVWQSSTGGISNYDIRGFRCASYLLVQAAGVGILSGWSVGIFKILTDTVKHLAYAGTVSAKAWQRLLWLPLIPAIGGLVVALLRRLGGGFPPGMKDTIKAVDQQPDYLLGGVEMQPQESSSSTAYNPIFHQFRFVKKSLAAIVTLGTGCSLGPEGPSVEIGMNLSRLVMDIFPARANTNTTPQHQRRLLLACGAAAGVSAGFNAPIAGAFFALEIIQQAFTSIDRQKSSDANNADTDDEIADDGAANPPLTASGSISAVLLASVLSALVCQSLLGEHLMLSLKDYTMETPLLELPLYLLLGATSGLAAYLFGQISTASRALFQGELGPKSIRNRFTRMSPLAKPALGGLICGLVGLVFPQILFTGYDTINIVLANRMLPTLLLLTLLGVKMTTTAVAAGSGLVGGTFAPSLFLGGMVGASFHNIVSWLLQNAANHGTITLASPMIQMADLPAYSMVGAATVLAAVFRAPLTATLLLFELTRDYGAILPLMASTGVASLVADILDVKDETRKTNRRSRQTQASVAGAAS</sequence>
<organism evidence="13 14">
    <name type="scientific">Seminavis robusta</name>
    <dbReference type="NCBI Taxonomy" id="568900"/>
    <lineage>
        <taxon>Eukaryota</taxon>
        <taxon>Sar</taxon>
        <taxon>Stramenopiles</taxon>
        <taxon>Ochrophyta</taxon>
        <taxon>Bacillariophyta</taxon>
        <taxon>Bacillariophyceae</taxon>
        <taxon>Bacillariophycidae</taxon>
        <taxon>Naviculales</taxon>
        <taxon>Naviculaceae</taxon>
        <taxon>Seminavis</taxon>
    </lineage>
</organism>
<dbReference type="CDD" id="cd00400">
    <property type="entry name" value="Voltage_gated_ClC"/>
    <property type="match status" value="1"/>
</dbReference>
<keyword evidence="8" id="KW-0868">Chloride</keyword>
<keyword evidence="6 11" id="KW-0472">Membrane</keyword>
<dbReference type="PANTHER" id="PTHR43427">
    <property type="entry name" value="CHLORIDE CHANNEL PROTEIN CLC-E"/>
    <property type="match status" value="1"/>
</dbReference>
<keyword evidence="14" id="KW-1185">Reference proteome</keyword>
<keyword evidence="2" id="KW-0813">Transport</keyword>
<proteinExistence type="predicted"/>
<dbReference type="EMBL" id="CAICTM010002317">
    <property type="protein sequence ID" value="CAB9528777.1"/>
    <property type="molecule type" value="Genomic_DNA"/>
</dbReference>
<feature type="transmembrane region" description="Helical" evidence="11">
    <location>
        <begin position="345"/>
        <end position="363"/>
    </location>
</feature>
<evidence type="ECO:0000256" key="1">
    <source>
        <dbReference type="ARBA" id="ARBA00004141"/>
    </source>
</evidence>
<dbReference type="InterPro" id="IPR001807">
    <property type="entry name" value="ClC"/>
</dbReference>
<feature type="transmembrane region" description="Helical" evidence="11">
    <location>
        <begin position="467"/>
        <end position="487"/>
    </location>
</feature>
<evidence type="ECO:0000256" key="3">
    <source>
        <dbReference type="ARBA" id="ARBA00022692"/>
    </source>
</evidence>
<dbReference type="OrthoDB" id="4564at2759"/>
<keyword evidence="3 11" id="KW-0812">Transmembrane</keyword>
<dbReference type="Proteomes" id="UP001153069">
    <property type="component" value="Unassembled WGS sequence"/>
</dbReference>
<name>A0A9N8HWZ6_9STRA</name>
<evidence type="ECO:0000256" key="4">
    <source>
        <dbReference type="ARBA" id="ARBA00022989"/>
    </source>
</evidence>
<feature type="region of interest" description="Disordered" evidence="10">
    <location>
        <begin position="316"/>
        <end position="335"/>
    </location>
</feature>
<dbReference type="Gene3D" id="1.10.3080.10">
    <property type="entry name" value="Clc chloride channel"/>
    <property type="match status" value="1"/>
</dbReference>
<gene>
    <name evidence="13" type="ORF">SEMRO_2319_G323110.1</name>
</gene>
<evidence type="ECO:0000256" key="2">
    <source>
        <dbReference type="ARBA" id="ARBA00022448"/>
    </source>
</evidence>
<keyword evidence="7" id="KW-0869">Chloride channel</keyword>
<feature type="signal peptide" evidence="12">
    <location>
        <begin position="1"/>
        <end position="22"/>
    </location>
</feature>
<feature type="region of interest" description="Disordered" evidence="10">
    <location>
        <begin position="598"/>
        <end position="617"/>
    </location>
</feature>
<keyword evidence="4 11" id="KW-1133">Transmembrane helix</keyword>
<evidence type="ECO:0000256" key="11">
    <source>
        <dbReference type="SAM" id="Phobius"/>
    </source>
</evidence>
<evidence type="ECO:0000256" key="7">
    <source>
        <dbReference type="ARBA" id="ARBA00023173"/>
    </source>
</evidence>
<dbReference type="Pfam" id="PF00654">
    <property type="entry name" value="Voltage_CLC"/>
    <property type="match status" value="1"/>
</dbReference>
<evidence type="ECO:0000256" key="10">
    <source>
        <dbReference type="SAM" id="MobiDB-lite"/>
    </source>
</evidence>
<protein>
    <submittedName>
        <fullName evidence="13">Exchange transporter ClcA</fullName>
    </submittedName>
</protein>
<feature type="transmembrane region" description="Helical" evidence="11">
    <location>
        <begin position="434"/>
        <end position="455"/>
    </location>
</feature>
<reference evidence="13" key="1">
    <citation type="submission" date="2020-06" db="EMBL/GenBank/DDBJ databases">
        <authorList>
            <consortium name="Plant Systems Biology data submission"/>
        </authorList>
    </citation>
    <scope>NUCLEOTIDE SEQUENCE</scope>
    <source>
        <strain evidence="13">D6</strain>
    </source>
</reference>
<accession>A0A9N8HWZ6</accession>
<feature type="transmembrane region" description="Helical" evidence="11">
    <location>
        <begin position="572"/>
        <end position="594"/>
    </location>
</feature>
<dbReference type="SUPFAM" id="SSF81340">
    <property type="entry name" value="Clc chloride channel"/>
    <property type="match status" value="2"/>
</dbReference>
<dbReference type="PRINTS" id="PR00762">
    <property type="entry name" value="CLCHANNEL"/>
</dbReference>
<keyword evidence="5" id="KW-0406">Ion transport</keyword>
<feature type="chain" id="PRO_5040108034" evidence="12">
    <location>
        <begin position="23"/>
        <end position="617"/>
    </location>
</feature>
<feature type="transmembrane region" description="Helical" evidence="11">
    <location>
        <begin position="499"/>
        <end position="518"/>
    </location>
</feature>
<dbReference type="GO" id="GO:0005254">
    <property type="term" value="F:chloride channel activity"/>
    <property type="evidence" value="ECO:0007669"/>
    <property type="project" value="UniProtKB-KW"/>
</dbReference>
<keyword evidence="9" id="KW-0407">Ion channel</keyword>
<evidence type="ECO:0000256" key="12">
    <source>
        <dbReference type="SAM" id="SignalP"/>
    </source>
</evidence>
<keyword evidence="12" id="KW-0732">Signal</keyword>
<evidence type="ECO:0000256" key="6">
    <source>
        <dbReference type="ARBA" id="ARBA00023136"/>
    </source>
</evidence>
<evidence type="ECO:0000256" key="8">
    <source>
        <dbReference type="ARBA" id="ARBA00023214"/>
    </source>
</evidence>
<feature type="transmembrane region" description="Helical" evidence="11">
    <location>
        <begin position="539"/>
        <end position="566"/>
    </location>
</feature>